<dbReference type="AlphaFoldDB" id="A0AAD9APM8"/>
<evidence type="ECO:0000313" key="3">
    <source>
        <dbReference type="Proteomes" id="UP001243330"/>
    </source>
</evidence>
<dbReference type="EMBL" id="JAQOWY010000142">
    <property type="protein sequence ID" value="KAK1849484.1"/>
    <property type="molecule type" value="Genomic_DNA"/>
</dbReference>
<comment type="caution">
    <text evidence="2">The sequence shown here is derived from an EMBL/GenBank/DDBJ whole genome shotgun (WGS) entry which is preliminary data.</text>
</comment>
<reference evidence="2" key="1">
    <citation type="submission" date="2023-01" db="EMBL/GenBank/DDBJ databases">
        <title>Colletotrichum chrysophilum M932 genome sequence.</title>
        <authorList>
            <person name="Baroncelli R."/>
        </authorList>
    </citation>
    <scope>NUCLEOTIDE SEQUENCE</scope>
    <source>
        <strain evidence="2">M932</strain>
    </source>
</reference>
<name>A0AAD9APM8_9PEZI</name>
<gene>
    <name evidence="2" type="ORF">CCHR01_07855</name>
</gene>
<evidence type="ECO:0000259" key="1">
    <source>
        <dbReference type="Pfam" id="PF17111"/>
    </source>
</evidence>
<sequence length="149" mass="16670">MDPFSVTLGVISLIGTSAKIITSLKDVVDSSRGVDRRLQMLISDVEMFKAMLESMKGMLESKEVRSLPLHATGDLTSHWNTISVCIQDGEKMMSGFADMLEKIDKSVDFMDSTRKVLRLKSSWEDISVFQTQLSAYRQTISVSLQVVLM</sequence>
<keyword evidence="3" id="KW-1185">Reference proteome</keyword>
<protein>
    <recommendedName>
        <fullName evidence="1">Azaphilone pigments biosynthesis cluster protein L N-terminal domain-containing protein</fullName>
    </recommendedName>
</protein>
<feature type="domain" description="Azaphilone pigments biosynthesis cluster protein L N-terminal" evidence="1">
    <location>
        <begin position="1"/>
        <end position="147"/>
    </location>
</feature>
<accession>A0AAD9APM8</accession>
<evidence type="ECO:0000313" key="2">
    <source>
        <dbReference type="EMBL" id="KAK1849484.1"/>
    </source>
</evidence>
<organism evidence="2 3">
    <name type="scientific">Colletotrichum chrysophilum</name>
    <dbReference type="NCBI Taxonomy" id="1836956"/>
    <lineage>
        <taxon>Eukaryota</taxon>
        <taxon>Fungi</taxon>
        <taxon>Dikarya</taxon>
        <taxon>Ascomycota</taxon>
        <taxon>Pezizomycotina</taxon>
        <taxon>Sordariomycetes</taxon>
        <taxon>Hypocreomycetidae</taxon>
        <taxon>Glomerellales</taxon>
        <taxon>Glomerellaceae</taxon>
        <taxon>Colletotrichum</taxon>
        <taxon>Colletotrichum gloeosporioides species complex</taxon>
    </lineage>
</organism>
<dbReference type="Proteomes" id="UP001243330">
    <property type="component" value="Unassembled WGS sequence"/>
</dbReference>
<proteinExistence type="predicted"/>
<dbReference type="Pfam" id="PF17111">
    <property type="entry name" value="PigL_N"/>
    <property type="match status" value="1"/>
</dbReference>
<dbReference type="InterPro" id="IPR031348">
    <property type="entry name" value="PigL_N"/>
</dbReference>